<reference evidence="10 11" key="1">
    <citation type="submission" date="2017-04" db="EMBL/GenBank/DDBJ databases">
        <authorList>
            <person name="Afonso C.L."/>
            <person name="Miller P.J."/>
            <person name="Scott M.A."/>
            <person name="Spackman E."/>
            <person name="Goraichik I."/>
            <person name="Dimitrov K.M."/>
            <person name="Suarez D.L."/>
            <person name="Swayne D.E."/>
        </authorList>
    </citation>
    <scope>NUCLEOTIDE SEQUENCE [LARGE SCALE GENOMIC DNA]</scope>
    <source>
        <strain evidence="10 11">USBA 355</strain>
    </source>
</reference>
<dbReference type="EMBL" id="FWZX01000001">
    <property type="protein sequence ID" value="SME94548.1"/>
    <property type="molecule type" value="Genomic_DNA"/>
</dbReference>
<evidence type="ECO:0000256" key="2">
    <source>
        <dbReference type="ARBA" id="ARBA00022692"/>
    </source>
</evidence>
<accession>A0A1Y6B7Q4</accession>
<feature type="transmembrane region" description="Helical" evidence="6">
    <location>
        <begin position="350"/>
        <end position="383"/>
    </location>
</feature>
<keyword evidence="11" id="KW-1185">Reference proteome</keyword>
<keyword evidence="7" id="KW-0732">Signal</keyword>
<feature type="chain" id="PRO_5012848226" evidence="7">
    <location>
        <begin position="23"/>
        <end position="717"/>
    </location>
</feature>
<name>A0A1Y6B7Q4_9PROT</name>
<keyword evidence="5 6" id="KW-0472">Membrane</keyword>
<dbReference type="PROSITE" id="PS51257">
    <property type="entry name" value="PROKAR_LIPOPROTEIN"/>
    <property type="match status" value="1"/>
</dbReference>
<dbReference type="AlphaFoldDB" id="A0A1Y6B7Q4"/>
<evidence type="ECO:0000313" key="10">
    <source>
        <dbReference type="EMBL" id="SME94548.1"/>
    </source>
</evidence>
<organism evidence="10 11">
    <name type="scientific">Tistlia consotensis USBA 355</name>
    <dbReference type="NCBI Taxonomy" id="560819"/>
    <lineage>
        <taxon>Bacteria</taxon>
        <taxon>Pseudomonadati</taxon>
        <taxon>Pseudomonadota</taxon>
        <taxon>Alphaproteobacteria</taxon>
        <taxon>Rhodospirillales</taxon>
        <taxon>Rhodovibrionaceae</taxon>
        <taxon>Tistlia</taxon>
    </lineage>
</organism>
<dbReference type="Pfam" id="PF11412">
    <property type="entry name" value="DsbD_N"/>
    <property type="match status" value="1"/>
</dbReference>
<dbReference type="InterPro" id="IPR003834">
    <property type="entry name" value="Cyt_c_assmbl_TM_dom"/>
</dbReference>
<keyword evidence="3" id="KW-0201">Cytochrome c-type biogenesis</keyword>
<keyword evidence="2 6" id="KW-0812">Transmembrane</keyword>
<evidence type="ECO:0000256" key="6">
    <source>
        <dbReference type="SAM" id="Phobius"/>
    </source>
</evidence>
<protein>
    <submittedName>
        <fullName evidence="10">Suppressor for copper-sensitivity B</fullName>
    </submittedName>
</protein>
<dbReference type="Pfam" id="PF02683">
    <property type="entry name" value="DsbD_TM"/>
    <property type="match status" value="1"/>
</dbReference>
<evidence type="ECO:0000256" key="1">
    <source>
        <dbReference type="ARBA" id="ARBA00004141"/>
    </source>
</evidence>
<evidence type="ECO:0000259" key="8">
    <source>
        <dbReference type="Pfam" id="PF02683"/>
    </source>
</evidence>
<dbReference type="STRING" id="560819.SAMN05428998_101692"/>
<evidence type="ECO:0000256" key="3">
    <source>
        <dbReference type="ARBA" id="ARBA00022748"/>
    </source>
</evidence>
<comment type="subcellular location">
    <subcellularLocation>
        <location evidence="1">Membrane</location>
        <topology evidence="1">Multi-pass membrane protein</topology>
    </subcellularLocation>
</comment>
<sequence>MSVLLRRLFLLLAALTLGSACAVSGARAAAGPWVDNDQGRLRLVAAADAIGETGEPKLGLQIELKDGWKTYWRSPGDAGFPVSVDWSGSGNLASTRFEWPVPHRFTLFGLDTFGYEKEVVFPIAAKAADPGRPLALTAKVDYLVCAEICVPQSATLTLDLPPGAARPAREAFLIDRFEARVPEQGSGHSGLTLERTGVGGTATKPTLVAQVRSAVPLLAPDLLVETGSDLRFGAPAVKLAADKRSATLTLPVTFGPQGERPVAGTPATLTLVDGNRGLEQATTLQPLAAAPEGPAGERAAGFGGLAAILGLALLGGLILNLMPCVLPVLSIKLLSAIGHGGRETGAVRLSFLASAAGILASFLLLAGAAIAVKAAGLAVGWGIQFQQPLFLAAMALLVVLFALNLFGLFEIPLPGWLGGVATIGHGPGGTGGHSLAGNFLTGAFATLLATPCSAPFLGTAVGFALSRGAPEILAVFTALGLGLALPYLLVAAAPGLATRLPRPGRWMITLRRLLGLALVGTAAWLLSVLAVQLGWLPTAGVALLLGAVALLIALRRRLPRPAAALGGAALVALLLVVAAWPQPTPGGRAGASHEAGWQPLDVAAIPALVAEGKVVFVDVTADWCITCQVNKALVLDDPQVQAALGGKGIVRLRGDWTRPDPAIAGYLAGFGRYGIPFNAVYGPAAPNGKPLPELLTVEQVLSALAAAGPSGHLAARD</sequence>
<evidence type="ECO:0000256" key="7">
    <source>
        <dbReference type="SAM" id="SignalP"/>
    </source>
</evidence>
<dbReference type="Gene3D" id="3.40.30.10">
    <property type="entry name" value="Glutaredoxin"/>
    <property type="match status" value="1"/>
</dbReference>
<evidence type="ECO:0000256" key="5">
    <source>
        <dbReference type="ARBA" id="ARBA00023136"/>
    </source>
</evidence>
<dbReference type="InterPro" id="IPR028250">
    <property type="entry name" value="DsbDN"/>
</dbReference>
<feature type="transmembrane region" description="Helical" evidence="6">
    <location>
        <begin position="472"/>
        <end position="497"/>
    </location>
</feature>
<feature type="signal peptide" evidence="7">
    <location>
        <begin position="1"/>
        <end position="22"/>
    </location>
</feature>
<evidence type="ECO:0000259" key="9">
    <source>
        <dbReference type="Pfam" id="PF11412"/>
    </source>
</evidence>
<feature type="transmembrane region" description="Helical" evidence="6">
    <location>
        <begin position="389"/>
        <end position="409"/>
    </location>
</feature>
<dbReference type="GO" id="GO:0017004">
    <property type="term" value="P:cytochrome complex assembly"/>
    <property type="evidence" value="ECO:0007669"/>
    <property type="project" value="UniProtKB-KW"/>
</dbReference>
<evidence type="ECO:0000313" key="11">
    <source>
        <dbReference type="Proteomes" id="UP000192917"/>
    </source>
</evidence>
<dbReference type="PANTHER" id="PTHR32234">
    <property type="entry name" value="THIOL:DISULFIDE INTERCHANGE PROTEIN DSBD"/>
    <property type="match status" value="1"/>
</dbReference>
<dbReference type="Pfam" id="PF13899">
    <property type="entry name" value="Thioredoxin_7"/>
    <property type="match status" value="1"/>
</dbReference>
<feature type="transmembrane region" description="Helical" evidence="6">
    <location>
        <begin position="535"/>
        <end position="554"/>
    </location>
</feature>
<evidence type="ECO:0000256" key="4">
    <source>
        <dbReference type="ARBA" id="ARBA00022989"/>
    </source>
</evidence>
<dbReference type="GO" id="GO:0015035">
    <property type="term" value="F:protein-disulfide reductase activity"/>
    <property type="evidence" value="ECO:0007669"/>
    <property type="project" value="TreeGrafter"/>
</dbReference>
<dbReference type="SUPFAM" id="SSF52833">
    <property type="entry name" value="Thioredoxin-like"/>
    <property type="match status" value="1"/>
</dbReference>
<feature type="transmembrane region" description="Helical" evidence="6">
    <location>
        <begin position="509"/>
        <end position="529"/>
    </location>
</feature>
<feature type="transmembrane region" description="Helical" evidence="6">
    <location>
        <begin position="302"/>
        <end position="329"/>
    </location>
</feature>
<dbReference type="GO" id="GO:0045454">
    <property type="term" value="P:cell redox homeostasis"/>
    <property type="evidence" value="ECO:0007669"/>
    <property type="project" value="TreeGrafter"/>
</dbReference>
<feature type="domain" description="Cytochrome C biogenesis protein transmembrane" evidence="8">
    <location>
        <begin position="307"/>
        <end position="527"/>
    </location>
</feature>
<dbReference type="InterPro" id="IPR035671">
    <property type="entry name" value="DsbD_gamma"/>
</dbReference>
<gene>
    <name evidence="10" type="ORF">SAMN05428998_101692</name>
</gene>
<feature type="domain" description="Thiol:disulfide interchange protein DsbD N-terminal" evidence="9">
    <location>
        <begin position="52"/>
        <end position="158"/>
    </location>
</feature>
<dbReference type="Proteomes" id="UP000192917">
    <property type="component" value="Unassembled WGS sequence"/>
</dbReference>
<keyword evidence="4 6" id="KW-1133">Transmembrane helix</keyword>
<dbReference type="GO" id="GO:0016020">
    <property type="term" value="C:membrane"/>
    <property type="evidence" value="ECO:0007669"/>
    <property type="project" value="UniProtKB-SubCell"/>
</dbReference>
<dbReference type="RefSeq" id="WP_085121006.1">
    <property type="nucleotide sequence ID" value="NZ_FWZX01000001.1"/>
</dbReference>
<dbReference type="PANTHER" id="PTHR32234:SF3">
    <property type="entry name" value="SUPPRESSION OF COPPER SENSITIVITY PROTEIN"/>
    <property type="match status" value="1"/>
</dbReference>
<feature type="transmembrane region" description="Helical" evidence="6">
    <location>
        <begin position="561"/>
        <end position="580"/>
    </location>
</feature>
<dbReference type="CDD" id="cd02953">
    <property type="entry name" value="DsbDgamma"/>
    <property type="match status" value="1"/>
</dbReference>
<dbReference type="InterPro" id="IPR036249">
    <property type="entry name" value="Thioredoxin-like_sf"/>
</dbReference>
<proteinExistence type="predicted"/>
<feature type="transmembrane region" description="Helical" evidence="6">
    <location>
        <begin position="443"/>
        <end position="466"/>
    </location>
</feature>